<dbReference type="EMBL" id="BPQB01000108">
    <property type="protein sequence ID" value="GJE99394.1"/>
    <property type="molecule type" value="Genomic_DNA"/>
</dbReference>
<gene>
    <name evidence="1" type="ORF">PsYK624_156480</name>
</gene>
<protein>
    <recommendedName>
        <fullName evidence="3">F-box domain-containing protein</fullName>
    </recommendedName>
</protein>
<dbReference type="Proteomes" id="UP000703269">
    <property type="component" value="Unassembled WGS sequence"/>
</dbReference>
<evidence type="ECO:0000313" key="1">
    <source>
        <dbReference type="EMBL" id="GJE99394.1"/>
    </source>
</evidence>
<evidence type="ECO:0008006" key="3">
    <source>
        <dbReference type="Google" id="ProtNLM"/>
    </source>
</evidence>
<sequence>MPQSSVLSSTERLVLEARHDDLCRTVLALRKAMNDGNIVVTLPEDILLLIFKLYAAAPCRPGRHGWLAISWICARWRTIILHSATLWTNIPLTHLAAVECYLLRSRAAPLHVSGSFIHLPGTGPAYELAQRQLISTWSAVTEHSIRIQELAVTLDFGLPGNHLLESGLQHATFPQLRRLYISGENTYHLDRIDSDKKLPAFLRAVAEKRHLEEVTTTNIPLPLVVNMLSSSLKRLHIGVGSRTPLEGRLPSDLFWSGLRLLSSLQELSIAQFPSFPDPVDAGPLRASLPLPALKNLAVHLAGPRANCNSATYFLNHITLSADCSLRIININTTAHMLNPCQEALYMAISRVLDPHEHTAPLRMLHVARSEQYEQRFSFWTQCPTPSILSLDHSAMLRAGLHPRLEIIVGSTDTPRIGDLLRLLPLYAVEGIVFSDGSITRWTSIVPAPSVRVVAVSESAPMSAICKLVTILVDFKFMPALEELRFVGVPMARGLEAAMGVLGCGLQRCGRRFADRTPLRLVVDDPELYSEMCKLAEGDPLVESVEFVESCVYGFV</sequence>
<comment type="caution">
    <text evidence="1">The sequence shown here is derived from an EMBL/GenBank/DDBJ whole genome shotgun (WGS) entry which is preliminary data.</text>
</comment>
<name>A0A9P3GTG8_9APHY</name>
<organism evidence="1 2">
    <name type="scientific">Phanerochaete sordida</name>
    <dbReference type="NCBI Taxonomy" id="48140"/>
    <lineage>
        <taxon>Eukaryota</taxon>
        <taxon>Fungi</taxon>
        <taxon>Dikarya</taxon>
        <taxon>Basidiomycota</taxon>
        <taxon>Agaricomycotina</taxon>
        <taxon>Agaricomycetes</taxon>
        <taxon>Polyporales</taxon>
        <taxon>Phanerochaetaceae</taxon>
        <taxon>Phanerochaete</taxon>
    </lineage>
</organism>
<evidence type="ECO:0000313" key="2">
    <source>
        <dbReference type="Proteomes" id="UP000703269"/>
    </source>
</evidence>
<dbReference type="OrthoDB" id="2757234at2759"/>
<accession>A0A9P3GTG8</accession>
<reference evidence="1 2" key="1">
    <citation type="submission" date="2021-08" db="EMBL/GenBank/DDBJ databases">
        <title>Draft Genome Sequence of Phanerochaete sordida strain YK-624.</title>
        <authorList>
            <person name="Mori T."/>
            <person name="Dohra H."/>
            <person name="Suzuki T."/>
            <person name="Kawagishi H."/>
            <person name="Hirai H."/>
        </authorList>
    </citation>
    <scope>NUCLEOTIDE SEQUENCE [LARGE SCALE GENOMIC DNA]</scope>
    <source>
        <strain evidence="1 2">YK-624</strain>
    </source>
</reference>
<dbReference type="AlphaFoldDB" id="A0A9P3GTG8"/>
<keyword evidence="2" id="KW-1185">Reference proteome</keyword>
<proteinExistence type="predicted"/>